<evidence type="ECO:0000256" key="12">
    <source>
        <dbReference type="ARBA" id="ARBA00042677"/>
    </source>
</evidence>
<dbReference type="GO" id="GO:0005634">
    <property type="term" value="C:nucleus"/>
    <property type="evidence" value="ECO:0007669"/>
    <property type="project" value="UniProtKB-SubCell"/>
</dbReference>
<dbReference type="SUPFAM" id="SSF56281">
    <property type="entry name" value="Metallo-hydrolase/oxidoreductase"/>
    <property type="match status" value="1"/>
</dbReference>
<evidence type="ECO:0000313" key="15">
    <source>
        <dbReference type="EMBL" id="KAJ5084758.1"/>
    </source>
</evidence>
<evidence type="ECO:0000256" key="1">
    <source>
        <dbReference type="ARBA" id="ARBA00004123"/>
    </source>
</evidence>
<keyword evidence="6" id="KW-0378">Hydrolase</keyword>
<evidence type="ECO:0000256" key="5">
    <source>
        <dbReference type="ARBA" id="ARBA00022763"/>
    </source>
</evidence>
<keyword evidence="7" id="KW-0269">Exonuclease</keyword>
<evidence type="ECO:0000256" key="8">
    <source>
        <dbReference type="ARBA" id="ARBA00023172"/>
    </source>
</evidence>
<feature type="compositionally biased region" description="Polar residues" evidence="13">
    <location>
        <begin position="697"/>
        <end position="713"/>
    </location>
</feature>
<feature type="region of interest" description="Disordered" evidence="13">
    <location>
        <begin position="488"/>
        <end position="566"/>
    </location>
</feature>
<dbReference type="Proteomes" id="UP001141434">
    <property type="component" value="Unassembled WGS sequence"/>
</dbReference>
<comment type="subcellular location">
    <subcellularLocation>
        <location evidence="1">Nucleus</location>
    </subcellularLocation>
</comment>
<dbReference type="GO" id="GO:0003684">
    <property type="term" value="F:damaged DNA binding"/>
    <property type="evidence" value="ECO:0007669"/>
    <property type="project" value="TreeGrafter"/>
</dbReference>
<dbReference type="RefSeq" id="XP_056508155.1">
    <property type="nucleotide sequence ID" value="XM_056659862.1"/>
</dbReference>
<evidence type="ECO:0000256" key="9">
    <source>
        <dbReference type="ARBA" id="ARBA00023204"/>
    </source>
</evidence>
<dbReference type="GO" id="GO:0000723">
    <property type="term" value="P:telomere maintenance"/>
    <property type="evidence" value="ECO:0007669"/>
    <property type="project" value="TreeGrafter"/>
</dbReference>
<dbReference type="EMBL" id="JAPMSZ010000011">
    <property type="protein sequence ID" value="KAJ5084758.1"/>
    <property type="molecule type" value="Genomic_DNA"/>
</dbReference>
<evidence type="ECO:0000259" key="14">
    <source>
        <dbReference type="Pfam" id="PF07522"/>
    </source>
</evidence>
<name>A0A9W9EMU6_9EURO</name>
<proteinExistence type="inferred from homology"/>
<keyword evidence="5" id="KW-0227">DNA damage</keyword>
<feature type="domain" description="DNA repair metallo-beta-lactamase" evidence="14">
    <location>
        <begin position="405"/>
        <end position="436"/>
    </location>
</feature>
<protein>
    <recommendedName>
        <fullName evidence="11">Protein artemis</fullName>
    </recommendedName>
    <alternativeName>
        <fullName evidence="12">DNA cross-link repair 1C protein</fullName>
    </alternativeName>
</protein>
<evidence type="ECO:0000256" key="6">
    <source>
        <dbReference type="ARBA" id="ARBA00022801"/>
    </source>
</evidence>
<dbReference type="GeneID" id="81399031"/>
<dbReference type="InterPro" id="IPR011084">
    <property type="entry name" value="DRMBL"/>
</dbReference>
<feature type="compositionally biased region" description="Polar residues" evidence="13">
    <location>
        <begin position="627"/>
        <end position="689"/>
    </location>
</feature>
<keyword evidence="16" id="KW-1185">Reference proteome</keyword>
<evidence type="ECO:0000256" key="7">
    <source>
        <dbReference type="ARBA" id="ARBA00022839"/>
    </source>
</evidence>
<keyword evidence="10" id="KW-0539">Nucleus</keyword>
<dbReference type="AlphaFoldDB" id="A0A9W9EMU6"/>
<reference evidence="15" key="2">
    <citation type="journal article" date="2023" name="IMA Fungus">
        <title>Comparative genomic study of the Penicillium genus elucidates a diverse pangenome and 15 lateral gene transfer events.</title>
        <authorList>
            <person name="Petersen C."/>
            <person name="Sorensen T."/>
            <person name="Nielsen M.R."/>
            <person name="Sondergaard T.E."/>
            <person name="Sorensen J.L."/>
            <person name="Fitzpatrick D.A."/>
            <person name="Frisvad J.C."/>
            <person name="Nielsen K.L."/>
        </authorList>
    </citation>
    <scope>NUCLEOTIDE SEQUENCE</scope>
    <source>
        <strain evidence="15">IBT 34128</strain>
    </source>
</reference>
<dbReference type="OrthoDB" id="5561659at2759"/>
<gene>
    <name evidence="15" type="ORF">NUU61_009337</name>
</gene>
<evidence type="ECO:0000313" key="16">
    <source>
        <dbReference type="Proteomes" id="UP001141434"/>
    </source>
</evidence>
<comment type="similarity">
    <text evidence="2">Belongs to the DNA repair metallo-beta-lactamase (DRMBL) family.</text>
</comment>
<dbReference type="GO" id="GO:0006303">
    <property type="term" value="P:double-strand break repair via nonhomologous end joining"/>
    <property type="evidence" value="ECO:0007669"/>
    <property type="project" value="TreeGrafter"/>
</dbReference>
<keyword evidence="4" id="KW-0255">Endonuclease</keyword>
<dbReference type="PANTHER" id="PTHR23240">
    <property type="entry name" value="DNA CROSS-LINK REPAIR PROTEIN PSO2/SNM1-RELATED"/>
    <property type="match status" value="1"/>
</dbReference>
<sequence>MSTFDGVVEGRVPRDSNDHLQGLESFRAPFLYCSPATRELLLRIEKYPHRMNFNKGILESRRLHYKHLAKLLRPIPLNTPTEIELTPRQRIRVTLFDANHCTGAVMFLIEGNGNAILYTGDIRAEPWWVNSLVRRPVLIPYTLGRKRLDKLYLDTTFACVANPFREFPSKAEGLAELFQKMEAYPKENNFYFCAWTFGYEDVWIALSAALNTKIHVDRYQMGLYRSLAHTSGSRGVSEAPALCGFELGNSTVAGCLSNDENSRIHSCEPGTSCHVARSLNTVYIVPIVNRTADGAEVPEVGAGGGTGDLYQIHELELPDEAALAELEKLCFQHIHDEQALSQMRTDLLKAYQSRRQVLSLDSYGVKEEEEISLEKLVTMLSRGAADGNIRTSCDTGSNSRLDLPNTIRFPYSRHSSYSELCQLVAALRPKDIHPCTVDSSSWSEKVSIGRLFGHLCSGDEFTHDDHMRKIIADSAYEEDLRPRKKARYEIDVSTQSTQEFNSLSTTDPGEQGRNVNQDLTRQIGEFDGEPESPLHRPQPQLSPPRNTSSVQAPTINPSKHLDVGCSTPATARAKRNEIRRAHRYLHDHAEPGLFQIGPLPSSWPTDAEDGFEEEEEEEEAEQDRAIQAQNTSHDSLATIHTESDNYQGSDTDIAGNITTSQSPDHQQPNTQPAESQHTDPLSLSISESVLASPPLDQGSSHAETQSGLGQAQISARAHARARARVAAYLAAREDTYSAWTEVSLVSVENNHAEEEIEL</sequence>
<dbReference type="GO" id="GO:0006310">
    <property type="term" value="P:DNA recombination"/>
    <property type="evidence" value="ECO:0007669"/>
    <property type="project" value="UniProtKB-KW"/>
</dbReference>
<dbReference type="GO" id="GO:0004519">
    <property type="term" value="F:endonuclease activity"/>
    <property type="evidence" value="ECO:0007669"/>
    <property type="project" value="UniProtKB-KW"/>
</dbReference>
<dbReference type="GO" id="GO:0035312">
    <property type="term" value="F:5'-3' DNA exonuclease activity"/>
    <property type="evidence" value="ECO:0007669"/>
    <property type="project" value="TreeGrafter"/>
</dbReference>
<dbReference type="Pfam" id="PF07522">
    <property type="entry name" value="DRMBL"/>
    <property type="match status" value="1"/>
</dbReference>
<feature type="compositionally biased region" description="Acidic residues" evidence="13">
    <location>
        <begin position="606"/>
        <end position="621"/>
    </location>
</feature>
<evidence type="ECO:0000256" key="13">
    <source>
        <dbReference type="SAM" id="MobiDB-lite"/>
    </source>
</evidence>
<dbReference type="PANTHER" id="PTHR23240:SF8">
    <property type="entry name" value="PROTEIN ARTEMIS"/>
    <property type="match status" value="1"/>
</dbReference>
<keyword evidence="8" id="KW-0233">DNA recombination</keyword>
<feature type="compositionally biased region" description="Polar residues" evidence="13">
    <location>
        <begin position="492"/>
        <end position="520"/>
    </location>
</feature>
<feature type="region of interest" description="Disordered" evidence="13">
    <location>
        <begin position="589"/>
        <end position="717"/>
    </location>
</feature>
<dbReference type="InterPro" id="IPR036866">
    <property type="entry name" value="RibonucZ/Hydroxyglut_hydro"/>
</dbReference>
<feature type="compositionally biased region" description="Polar residues" evidence="13">
    <location>
        <begin position="543"/>
        <end position="557"/>
    </location>
</feature>
<evidence type="ECO:0000256" key="10">
    <source>
        <dbReference type="ARBA" id="ARBA00023242"/>
    </source>
</evidence>
<dbReference type="GO" id="GO:0036297">
    <property type="term" value="P:interstrand cross-link repair"/>
    <property type="evidence" value="ECO:0007669"/>
    <property type="project" value="TreeGrafter"/>
</dbReference>
<evidence type="ECO:0000256" key="2">
    <source>
        <dbReference type="ARBA" id="ARBA00010304"/>
    </source>
</evidence>
<dbReference type="Gene3D" id="3.60.15.10">
    <property type="entry name" value="Ribonuclease Z/Hydroxyacylglutathione hydrolase-like"/>
    <property type="match status" value="1"/>
</dbReference>
<evidence type="ECO:0000256" key="4">
    <source>
        <dbReference type="ARBA" id="ARBA00022759"/>
    </source>
</evidence>
<keyword evidence="3" id="KW-0540">Nuclease</keyword>
<comment type="caution">
    <text evidence="15">The sequence shown here is derived from an EMBL/GenBank/DDBJ whole genome shotgun (WGS) entry which is preliminary data.</text>
</comment>
<keyword evidence="9" id="KW-0234">DNA repair</keyword>
<accession>A0A9W9EMU6</accession>
<evidence type="ECO:0000256" key="11">
    <source>
        <dbReference type="ARBA" id="ARBA00039759"/>
    </source>
</evidence>
<organism evidence="15 16">
    <name type="scientific">Penicillium alfredii</name>
    <dbReference type="NCBI Taxonomy" id="1506179"/>
    <lineage>
        <taxon>Eukaryota</taxon>
        <taxon>Fungi</taxon>
        <taxon>Dikarya</taxon>
        <taxon>Ascomycota</taxon>
        <taxon>Pezizomycotina</taxon>
        <taxon>Eurotiomycetes</taxon>
        <taxon>Eurotiomycetidae</taxon>
        <taxon>Eurotiales</taxon>
        <taxon>Aspergillaceae</taxon>
        <taxon>Penicillium</taxon>
    </lineage>
</organism>
<reference evidence="15" key="1">
    <citation type="submission" date="2022-11" db="EMBL/GenBank/DDBJ databases">
        <authorList>
            <person name="Petersen C."/>
        </authorList>
    </citation>
    <scope>NUCLEOTIDE SEQUENCE</scope>
    <source>
        <strain evidence="15">IBT 34128</strain>
    </source>
</reference>
<evidence type="ECO:0000256" key="3">
    <source>
        <dbReference type="ARBA" id="ARBA00022722"/>
    </source>
</evidence>